<dbReference type="InterPro" id="IPR005828">
    <property type="entry name" value="MFS_sugar_transport-like"/>
</dbReference>
<protein>
    <recommendedName>
        <fullName evidence="8">Major facilitator superfamily (MFS) profile domain-containing protein</fullName>
    </recommendedName>
</protein>
<evidence type="ECO:0000256" key="2">
    <source>
        <dbReference type="ARBA" id="ARBA00010992"/>
    </source>
</evidence>
<evidence type="ECO:0000259" key="8">
    <source>
        <dbReference type="PROSITE" id="PS50850"/>
    </source>
</evidence>
<dbReference type="OrthoDB" id="686310at2759"/>
<keyword evidence="6 7" id="KW-0472">Membrane</keyword>
<dbReference type="GO" id="GO:0015144">
    <property type="term" value="F:carbohydrate transmembrane transporter activity"/>
    <property type="evidence" value="ECO:0007669"/>
    <property type="project" value="InterPro"/>
</dbReference>
<dbReference type="InterPro" id="IPR020846">
    <property type="entry name" value="MFS_dom"/>
</dbReference>
<dbReference type="Gramene" id="TVU43112">
    <property type="protein sequence ID" value="TVU43112"/>
    <property type="gene ID" value="EJB05_09551"/>
</dbReference>
<dbReference type="Pfam" id="PF00083">
    <property type="entry name" value="Sugar_tr"/>
    <property type="match status" value="2"/>
</dbReference>
<dbReference type="SUPFAM" id="SSF103473">
    <property type="entry name" value="MFS general substrate transporter"/>
    <property type="match status" value="1"/>
</dbReference>
<keyword evidence="4 7" id="KW-0812">Transmembrane</keyword>
<dbReference type="Gene3D" id="1.20.1250.20">
    <property type="entry name" value="MFS general substrate transporter like domains"/>
    <property type="match status" value="2"/>
</dbReference>
<dbReference type="GO" id="GO:0016020">
    <property type="term" value="C:membrane"/>
    <property type="evidence" value="ECO:0007669"/>
    <property type="project" value="UniProtKB-SubCell"/>
</dbReference>
<dbReference type="InterPro" id="IPR045262">
    <property type="entry name" value="STP/PLT_plant"/>
</dbReference>
<evidence type="ECO:0000256" key="6">
    <source>
        <dbReference type="ARBA" id="ARBA00023136"/>
    </source>
</evidence>
<sequence length="153" mass="16201">MADDGTVAPLLPSSTAPSPHRNMFPFLCAMLASMTTILMAYNLSLMSGAELFIREDLGLSDTQTELLVGCINVYMLVSVVAAGWAGDLLGRRATLVLANALLMAGALGMALGRSYAALFLYAGAAVAACVFVYLRVPETKGRSLEDMDVLFTK</sequence>
<keyword evidence="5 7" id="KW-1133">Transmembrane helix</keyword>
<evidence type="ECO:0000313" key="9">
    <source>
        <dbReference type="EMBL" id="TVU43112.1"/>
    </source>
</evidence>
<evidence type="ECO:0000256" key="5">
    <source>
        <dbReference type="ARBA" id="ARBA00022989"/>
    </source>
</evidence>
<dbReference type="PANTHER" id="PTHR23500:SF17">
    <property type="entry name" value="POLYOL TRANSPORTER 2-RELATED"/>
    <property type="match status" value="1"/>
</dbReference>
<comment type="similarity">
    <text evidence="2">Belongs to the major facilitator superfamily. Sugar transporter (TC 2.A.1.1) family.</text>
</comment>
<feature type="domain" description="Major facilitator superfamily (MFS) profile" evidence="8">
    <location>
        <begin position="28"/>
        <end position="153"/>
    </location>
</feature>
<dbReference type="EMBL" id="RWGY01000005">
    <property type="protein sequence ID" value="TVU43112.1"/>
    <property type="molecule type" value="Genomic_DNA"/>
</dbReference>
<feature type="transmembrane region" description="Helical" evidence="7">
    <location>
        <begin position="118"/>
        <end position="136"/>
    </location>
</feature>
<comment type="subcellular location">
    <subcellularLocation>
        <location evidence="1">Membrane</location>
        <topology evidence="1">Multi-pass membrane protein</topology>
    </subcellularLocation>
</comment>
<dbReference type="Proteomes" id="UP000324897">
    <property type="component" value="Unassembled WGS sequence"/>
</dbReference>
<evidence type="ECO:0000256" key="1">
    <source>
        <dbReference type="ARBA" id="ARBA00004141"/>
    </source>
</evidence>
<dbReference type="InterPro" id="IPR036259">
    <property type="entry name" value="MFS_trans_sf"/>
</dbReference>
<dbReference type="PROSITE" id="PS50850">
    <property type="entry name" value="MFS"/>
    <property type="match status" value="1"/>
</dbReference>
<evidence type="ECO:0000256" key="7">
    <source>
        <dbReference type="SAM" id="Phobius"/>
    </source>
</evidence>
<name>A0A5J9W2Z6_9POAL</name>
<feature type="non-terminal residue" evidence="9">
    <location>
        <position position="1"/>
    </location>
</feature>
<accession>A0A5J9W2Z6</accession>
<keyword evidence="10" id="KW-1185">Reference proteome</keyword>
<evidence type="ECO:0000313" key="10">
    <source>
        <dbReference type="Proteomes" id="UP000324897"/>
    </source>
</evidence>
<feature type="transmembrane region" description="Helical" evidence="7">
    <location>
        <begin position="66"/>
        <end position="86"/>
    </location>
</feature>
<evidence type="ECO:0000256" key="4">
    <source>
        <dbReference type="ARBA" id="ARBA00022692"/>
    </source>
</evidence>
<evidence type="ECO:0000256" key="3">
    <source>
        <dbReference type="ARBA" id="ARBA00022448"/>
    </source>
</evidence>
<feature type="transmembrane region" description="Helical" evidence="7">
    <location>
        <begin position="23"/>
        <end position="45"/>
    </location>
</feature>
<feature type="transmembrane region" description="Helical" evidence="7">
    <location>
        <begin position="92"/>
        <end position="111"/>
    </location>
</feature>
<gene>
    <name evidence="9" type="ORF">EJB05_09551</name>
</gene>
<proteinExistence type="inferred from homology"/>
<dbReference type="AlphaFoldDB" id="A0A5J9W2Z6"/>
<dbReference type="PANTHER" id="PTHR23500">
    <property type="entry name" value="SOLUTE CARRIER FAMILY 2, FACILITATED GLUCOSE TRANSPORTER"/>
    <property type="match status" value="1"/>
</dbReference>
<keyword evidence="3" id="KW-0813">Transport</keyword>
<comment type="caution">
    <text evidence="9">The sequence shown here is derived from an EMBL/GenBank/DDBJ whole genome shotgun (WGS) entry which is preliminary data.</text>
</comment>
<reference evidence="9 10" key="1">
    <citation type="journal article" date="2019" name="Sci. Rep.">
        <title>A high-quality genome of Eragrostis curvula grass provides insights into Poaceae evolution and supports new strategies to enhance forage quality.</title>
        <authorList>
            <person name="Carballo J."/>
            <person name="Santos B.A.C.M."/>
            <person name="Zappacosta D."/>
            <person name="Garbus I."/>
            <person name="Selva J.P."/>
            <person name="Gallo C.A."/>
            <person name="Diaz A."/>
            <person name="Albertini E."/>
            <person name="Caccamo M."/>
            <person name="Echenique V."/>
        </authorList>
    </citation>
    <scope>NUCLEOTIDE SEQUENCE [LARGE SCALE GENOMIC DNA]</scope>
    <source>
        <strain evidence="10">cv. Victoria</strain>
        <tissue evidence="9">Leaf</tissue>
    </source>
</reference>
<organism evidence="9 10">
    <name type="scientific">Eragrostis curvula</name>
    <name type="common">weeping love grass</name>
    <dbReference type="NCBI Taxonomy" id="38414"/>
    <lineage>
        <taxon>Eukaryota</taxon>
        <taxon>Viridiplantae</taxon>
        <taxon>Streptophyta</taxon>
        <taxon>Embryophyta</taxon>
        <taxon>Tracheophyta</taxon>
        <taxon>Spermatophyta</taxon>
        <taxon>Magnoliopsida</taxon>
        <taxon>Liliopsida</taxon>
        <taxon>Poales</taxon>
        <taxon>Poaceae</taxon>
        <taxon>PACMAD clade</taxon>
        <taxon>Chloridoideae</taxon>
        <taxon>Eragrostideae</taxon>
        <taxon>Eragrostidinae</taxon>
        <taxon>Eragrostis</taxon>
    </lineage>
</organism>